<dbReference type="EMBL" id="RCMK01001280">
    <property type="protein sequence ID" value="KAG2897938.1"/>
    <property type="molecule type" value="Genomic_DNA"/>
</dbReference>
<evidence type="ECO:0000313" key="1">
    <source>
        <dbReference type="EMBL" id="KAG2897938.1"/>
    </source>
</evidence>
<reference evidence="1" key="1">
    <citation type="submission" date="2018-10" db="EMBL/GenBank/DDBJ databases">
        <title>Effector identification in a new, highly contiguous assembly of the strawberry crown rot pathogen Phytophthora cactorum.</title>
        <authorList>
            <person name="Armitage A.D."/>
            <person name="Nellist C.F."/>
            <person name="Bates H."/>
            <person name="Vickerstaff R.J."/>
            <person name="Harrison R.J."/>
        </authorList>
    </citation>
    <scope>NUCLEOTIDE SEQUENCE</scope>
    <source>
        <strain evidence="1">4040</strain>
    </source>
</reference>
<comment type="caution">
    <text evidence="1">The sequence shown here is derived from an EMBL/GenBank/DDBJ whole genome shotgun (WGS) entry which is preliminary data.</text>
</comment>
<evidence type="ECO:0000313" key="2">
    <source>
        <dbReference type="Proteomes" id="UP000736787"/>
    </source>
</evidence>
<protein>
    <submittedName>
        <fullName evidence="1">Uncharacterized protein</fullName>
    </submittedName>
</protein>
<proteinExistence type="predicted"/>
<accession>A0A8T1BB01</accession>
<dbReference type="AlphaFoldDB" id="A0A8T1BB01"/>
<dbReference type="Proteomes" id="UP000736787">
    <property type="component" value="Unassembled WGS sequence"/>
</dbReference>
<sequence>MEEQFWYEGMAVRTWGVPVAADEEPAEADWDLSPTTWGT</sequence>
<organism evidence="1 2">
    <name type="scientific">Phytophthora cactorum</name>
    <dbReference type="NCBI Taxonomy" id="29920"/>
    <lineage>
        <taxon>Eukaryota</taxon>
        <taxon>Sar</taxon>
        <taxon>Stramenopiles</taxon>
        <taxon>Oomycota</taxon>
        <taxon>Peronosporomycetes</taxon>
        <taxon>Peronosporales</taxon>
        <taxon>Peronosporaceae</taxon>
        <taxon>Phytophthora</taxon>
    </lineage>
</organism>
<name>A0A8T1BB01_9STRA</name>
<gene>
    <name evidence="1" type="ORF">PC117_g22690</name>
</gene>